<dbReference type="EMBL" id="KV417692">
    <property type="protein sequence ID" value="KZP09796.1"/>
    <property type="molecule type" value="Genomic_DNA"/>
</dbReference>
<evidence type="ECO:0000313" key="1">
    <source>
        <dbReference type="EMBL" id="KZP09796.1"/>
    </source>
</evidence>
<name>A0A165YQ45_9AGAM</name>
<accession>A0A165YQ45</accession>
<organism evidence="1 2">
    <name type="scientific">Athelia psychrophila</name>
    <dbReference type="NCBI Taxonomy" id="1759441"/>
    <lineage>
        <taxon>Eukaryota</taxon>
        <taxon>Fungi</taxon>
        <taxon>Dikarya</taxon>
        <taxon>Basidiomycota</taxon>
        <taxon>Agaricomycotina</taxon>
        <taxon>Agaricomycetes</taxon>
        <taxon>Agaricomycetidae</taxon>
        <taxon>Atheliales</taxon>
        <taxon>Atheliaceae</taxon>
        <taxon>Athelia</taxon>
    </lineage>
</organism>
<keyword evidence="2" id="KW-1185">Reference proteome</keyword>
<sequence>MTLSSRLFTLKRATTADIPDLNRIFTEAFSDDNDTTLQYLHEPDPRGAKYAMMKGALEHSMSKPGAWKVHGDEGVATKKRSRSRMRKRLWLASLRTKEEGRYEIEAAVDNTPEKIKHLKAIEDKENEYWDEFLCPGNEYMPIVAIAVSPAFQK</sequence>
<gene>
    <name evidence="1" type="ORF">FIBSPDRAFT_1051680</name>
</gene>
<evidence type="ECO:0000313" key="2">
    <source>
        <dbReference type="Proteomes" id="UP000076532"/>
    </source>
</evidence>
<protein>
    <submittedName>
        <fullName evidence="1">Uncharacterized protein</fullName>
    </submittedName>
</protein>
<dbReference type="AlphaFoldDB" id="A0A165YQ45"/>
<dbReference type="Proteomes" id="UP000076532">
    <property type="component" value="Unassembled WGS sequence"/>
</dbReference>
<proteinExistence type="predicted"/>
<reference evidence="1 2" key="1">
    <citation type="journal article" date="2016" name="Mol. Biol. Evol.">
        <title>Comparative Genomics of Early-Diverging Mushroom-Forming Fungi Provides Insights into the Origins of Lignocellulose Decay Capabilities.</title>
        <authorList>
            <person name="Nagy L.G."/>
            <person name="Riley R."/>
            <person name="Tritt A."/>
            <person name="Adam C."/>
            <person name="Daum C."/>
            <person name="Floudas D."/>
            <person name="Sun H."/>
            <person name="Yadav J.S."/>
            <person name="Pangilinan J."/>
            <person name="Larsson K.H."/>
            <person name="Matsuura K."/>
            <person name="Barry K."/>
            <person name="Labutti K."/>
            <person name="Kuo R."/>
            <person name="Ohm R.A."/>
            <person name="Bhattacharya S.S."/>
            <person name="Shirouzu T."/>
            <person name="Yoshinaga Y."/>
            <person name="Martin F.M."/>
            <person name="Grigoriev I.V."/>
            <person name="Hibbett D.S."/>
        </authorList>
    </citation>
    <scope>NUCLEOTIDE SEQUENCE [LARGE SCALE GENOMIC DNA]</scope>
    <source>
        <strain evidence="1 2">CBS 109695</strain>
    </source>
</reference>
<dbReference type="Gene3D" id="3.40.630.30">
    <property type="match status" value="1"/>
</dbReference>